<feature type="region of interest" description="Disordered" evidence="1">
    <location>
        <begin position="715"/>
        <end position="753"/>
    </location>
</feature>
<protein>
    <submittedName>
        <fullName evidence="2">Uncharacterized protein</fullName>
    </submittedName>
</protein>
<gene>
    <name evidence="2" type="ORF">PHYPO_G00223170</name>
</gene>
<organism evidence="2 3">
    <name type="scientific">Pangasianodon hypophthalmus</name>
    <name type="common">Striped catfish</name>
    <name type="synonym">Helicophagus hypophthalmus</name>
    <dbReference type="NCBI Taxonomy" id="310915"/>
    <lineage>
        <taxon>Eukaryota</taxon>
        <taxon>Metazoa</taxon>
        <taxon>Chordata</taxon>
        <taxon>Craniata</taxon>
        <taxon>Vertebrata</taxon>
        <taxon>Euteleostomi</taxon>
        <taxon>Actinopterygii</taxon>
        <taxon>Neopterygii</taxon>
        <taxon>Teleostei</taxon>
        <taxon>Ostariophysi</taxon>
        <taxon>Siluriformes</taxon>
        <taxon>Pangasiidae</taxon>
        <taxon>Pangasianodon</taxon>
    </lineage>
</organism>
<feature type="region of interest" description="Disordered" evidence="1">
    <location>
        <begin position="647"/>
        <end position="689"/>
    </location>
</feature>
<feature type="region of interest" description="Disordered" evidence="1">
    <location>
        <begin position="222"/>
        <end position="276"/>
    </location>
</feature>
<dbReference type="EMBL" id="VFJC01000008">
    <property type="protein sequence ID" value="KAB5571279.1"/>
    <property type="molecule type" value="Genomic_DNA"/>
</dbReference>
<feature type="compositionally biased region" description="Polar residues" evidence="1">
    <location>
        <begin position="741"/>
        <end position="753"/>
    </location>
</feature>
<evidence type="ECO:0000256" key="1">
    <source>
        <dbReference type="SAM" id="MobiDB-lite"/>
    </source>
</evidence>
<comment type="caution">
    <text evidence="2">The sequence shown here is derived from an EMBL/GenBank/DDBJ whole genome shotgun (WGS) entry which is preliminary data.</text>
</comment>
<feature type="compositionally biased region" description="Basic and acidic residues" evidence="1">
    <location>
        <begin position="263"/>
        <end position="276"/>
    </location>
</feature>
<proteinExistence type="predicted"/>
<evidence type="ECO:0000313" key="3">
    <source>
        <dbReference type="Proteomes" id="UP000327468"/>
    </source>
</evidence>
<evidence type="ECO:0000313" key="2">
    <source>
        <dbReference type="EMBL" id="KAB5571279.1"/>
    </source>
</evidence>
<feature type="region of interest" description="Disordered" evidence="1">
    <location>
        <begin position="483"/>
        <end position="562"/>
    </location>
</feature>
<feature type="compositionally biased region" description="Polar residues" evidence="1">
    <location>
        <begin position="495"/>
        <end position="514"/>
    </location>
</feature>
<dbReference type="Proteomes" id="UP000327468">
    <property type="component" value="Chromosome 7"/>
</dbReference>
<feature type="compositionally biased region" description="Polar residues" evidence="1">
    <location>
        <begin position="720"/>
        <end position="730"/>
    </location>
</feature>
<keyword evidence="3" id="KW-1185">Reference proteome</keyword>
<accession>A0A5N5NVR2</accession>
<dbReference type="AlphaFoldDB" id="A0A5N5NVR2"/>
<feature type="compositionally biased region" description="Low complexity" evidence="1">
    <location>
        <begin position="515"/>
        <end position="525"/>
    </location>
</feature>
<feature type="compositionally biased region" description="Polar residues" evidence="1">
    <location>
        <begin position="669"/>
        <end position="689"/>
    </location>
</feature>
<sequence length="816" mass="87092">MEQACGTGNGLRMSILRRNASSLLPDLCSNSSVCKITDETFPYMSGIFDETMDPSFMSNGPVATADLPDQVESKTLTKTQDEVISGAGGQTKAAYNSWLSIPIENGHSVDFSMSIISAQDDHEDITNVTESNPKGDIPEVSCHSQESASCTEKCDLGVGSKNNTFDMAKDLKERFSGLNLTKPVPNETTGSSNVTFEKSEELQEKSAGLSCTISNDDASVEDKHLDEKSLNSTVDVCSPSNSTKEQPNQKLNGTVDITQSNGHKQEQDNEGRTCSKDCEKQSTFTKATEEINATVDLTAGVHTEVAQQGSANVDPVDRTFTKHNTTTDLTPPEPVSDLTTNVIKSSNTELPMQSDTNCDVIVKDTPMSGPLAPGNTTAPVRVDVTVCSDRTLDLPETDGKEEQQDLFKRRNGTSDGEGYLNMDISQSSMFSLDEMLDLKPCPLVASTPIVLGRGFDRLGSAKPTNILKQLSVINSINTQLNDDTAGVSEHEGSDASKSNQLSNKSDTCSQIQKVSSNGTSNSTTSEAAIVNKPPSKLAVRRKIPQPSFKSNIPKTQLPPRPPTLTTVTSAVVKSKTAAAAQALNQPETSSSALHSMRRTVQLNKGKMLASAKNTSTASTVKSSSVATSTSTCNLTADKKAGNACMTLPKPSGLQPPGRGRFGLKPPGSAVSSEETGHAPTNNKPSGLSAIRTRNSLLPGFSQKHASSDALPLAKRKKTDLQNQPSCSEAPTGSEAGEGVQKNVTAPTDITSKRPNAGTNCGNCTLLQEKLLTFHEELGGFLQDLGRLPADCKKWVSLQQKLELYLEEVKSLQTDHH</sequence>
<feature type="compositionally biased region" description="Polar residues" evidence="1">
    <location>
        <begin position="230"/>
        <end position="262"/>
    </location>
</feature>
<reference evidence="2 3" key="1">
    <citation type="submission" date="2019-06" db="EMBL/GenBank/DDBJ databases">
        <title>A chromosome-scale genome assembly of the striped catfish, Pangasianodon hypophthalmus.</title>
        <authorList>
            <person name="Wen M."/>
            <person name="Zahm M."/>
            <person name="Roques C."/>
            <person name="Cabau C."/>
            <person name="Klopp C."/>
            <person name="Donnadieu C."/>
            <person name="Jouanno E."/>
            <person name="Avarre J.-C."/>
            <person name="Campet M."/>
            <person name="Ha T.T.T."/>
            <person name="Dugue R."/>
            <person name="Lampietro C."/>
            <person name="Louis A."/>
            <person name="Herpin A."/>
            <person name="Echchiki A."/>
            <person name="Berthelot C."/>
            <person name="Parey E."/>
            <person name="Roest-Crollius H."/>
            <person name="Braasch I."/>
            <person name="Postlethwait J."/>
            <person name="Bobe J."/>
            <person name="Montfort J."/>
            <person name="Bouchez O."/>
            <person name="Begum T."/>
            <person name="Schartl M."/>
            <person name="Guiguen Y."/>
        </authorList>
    </citation>
    <scope>NUCLEOTIDE SEQUENCE [LARGE SCALE GENOMIC DNA]</scope>
    <source>
        <strain evidence="2 3">Indonesia</strain>
        <tissue evidence="2">Blood</tissue>
    </source>
</reference>
<name>A0A5N5NVR2_PANHP</name>